<dbReference type="EMBL" id="KN832880">
    <property type="protein sequence ID" value="KIM98613.1"/>
    <property type="molecule type" value="Genomic_DNA"/>
</dbReference>
<sequence length="558" mass="59812">MGEAVASVDEGTSCSTDVIHPNPAMSRQGSETNKTAKKPPEQLDIQDPQPEDGIVYPTGIKVWMAFVSLCTVSLLFGLDLAIVAATIPSLTNYFKSVEDIGWYSSVYSLMTASFTISYGKLYSLMSTKKVYIVSIFIFELGSLLCTVATTSPLFIFGRAIAGIGAAGIGSGTYVILSRLFPRHKRPKWITVMGFAQMVGIVSAPLIGGALIDWVGWRGCFGINLPLGVAAIVLVACGYHDAISLSGGELSWTSKLKQFDWLGTFFMVPAIVCLLLALQWGGIKFGWGDARIIVLFVLFAGLIVAFGYRQYQLQENATLPPRIMMTKSVLAACWFSCCTNASLTVTEYYMSIYFQGVKGYTATQSGLHMTPLLIGITIGSLCGGLGVTWLGYYNPFMIATTVLAPVASGLLTTTNLDDSVAKLMCLLGFLGLATGIGLQAPLMALQTTMKQDDLPIGMATAAFGNTLANAIWIVVSAALFTNRLVDEISIHSPTVNATQLENVGLSDIRAIVGSARLQDVLLGYNTAVIQTLYLPVGLTVATIVGSAFMEWHSVKKKQS</sequence>
<feature type="region of interest" description="Disordered" evidence="5">
    <location>
        <begin position="1"/>
        <end position="50"/>
    </location>
</feature>
<feature type="transmembrane region" description="Helical" evidence="6">
    <location>
        <begin position="455"/>
        <end position="479"/>
    </location>
</feature>
<dbReference type="GO" id="GO:0005886">
    <property type="term" value="C:plasma membrane"/>
    <property type="evidence" value="ECO:0007669"/>
    <property type="project" value="TreeGrafter"/>
</dbReference>
<dbReference type="PRINTS" id="PR01036">
    <property type="entry name" value="TCRTETB"/>
</dbReference>
<comment type="subcellular location">
    <subcellularLocation>
        <location evidence="1">Membrane</location>
        <topology evidence="1">Multi-pass membrane protein</topology>
    </subcellularLocation>
</comment>
<dbReference type="SUPFAM" id="SSF103473">
    <property type="entry name" value="MFS general substrate transporter"/>
    <property type="match status" value="1"/>
</dbReference>
<feature type="transmembrane region" description="Helical" evidence="6">
    <location>
        <begin position="289"/>
        <end position="307"/>
    </location>
</feature>
<feature type="transmembrane region" description="Helical" evidence="6">
    <location>
        <begin position="130"/>
        <end position="149"/>
    </location>
</feature>
<dbReference type="InterPro" id="IPR036259">
    <property type="entry name" value="MFS_trans_sf"/>
</dbReference>
<dbReference type="PROSITE" id="PS50850">
    <property type="entry name" value="MFS"/>
    <property type="match status" value="1"/>
</dbReference>
<feature type="transmembrane region" description="Helical" evidence="6">
    <location>
        <begin position="368"/>
        <end position="388"/>
    </location>
</feature>
<evidence type="ECO:0000256" key="2">
    <source>
        <dbReference type="ARBA" id="ARBA00022692"/>
    </source>
</evidence>
<dbReference type="HOGENOM" id="CLU_000960_22_1_1"/>
<feature type="transmembrane region" description="Helical" evidence="6">
    <location>
        <begin position="62"/>
        <end position="88"/>
    </location>
</feature>
<dbReference type="PANTHER" id="PTHR23501">
    <property type="entry name" value="MAJOR FACILITATOR SUPERFAMILY"/>
    <property type="match status" value="1"/>
</dbReference>
<feature type="transmembrane region" description="Helical" evidence="6">
    <location>
        <begin position="258"/>
        <end position="277"/>
    </location>
</feature>
<feature type="domain" description="Major facilitator superfamily (MFS) profile" evidence="7">
    <location>
        <begin position="65"/>
        <end position="553"/>
    </location>
</feature>
<organism evidence="8 9">
    <name type="scientific">Oidiodendron maius (strain Zn)</name>
    <dbReference type="NCBI Taxonomy" id="913774"/>
    <lineage>
        <taxon>Eukaryota</taxon>
        <taxon>Fungi</taxon>
        <taxon>Dikarya</taxon>
        <taxon>Ascomycota</taxon>
        <taxon>Pezizomycotina</taxon>
        <taxon>Leotiomycetes</taxon>
        <taxon>Leotiomycetes incertae sedis</taxon>
        <taxon>Myxotrichaceae</taxon>
        <taxon>Oidiodendron</taxon>
    </lineage>
</organism>
<keyword evidence="2 6" id="KW-0812">Transmembrane</keyword>
<evidence type="ECO:0000256" key="1">
    <source>
        <dbReference type="ARBA" id="ARBA00004141"/>
    </source>
</evidence>
<keyword evidence="3 6" id="KW-1133">Transmembrane helix</keyword>
<feature type="transmembrane region" description="Helical" evidence="6">
    <location>
        <begin position="328"/>
        <end position="348"/>
    </location>
</feature>
<evidence type="ECO:0000256" key="5">
    <source>
        <dbReference type="SAM" id="MobiDB-lite"/>
    </source>
</evidence>
<reference evidence="8 9" key="1">
    <citation type="submission" date="2014-04" db="EMBL/GenBank/DDBJ databases">
        <authorList>
            <consortium name="DOE Joint Genome Institute"/>
            <person name="Kuo A."/>
            <person name="Martino E."/>
            <person name="Perotto S."/>
            <person name="Kohler A."/>
            <person name="Nagy L.G."/>
            <person name="Floudas D."/>
            <person name="Copeland A."/>
            <person name="Barry K.W."/>
            <person name="Cichocki N."/>
            <person name="Veneault-Fourrey C."/>
            <person name="LaButti K."/>
            <person name="Lindquist E.A."/>
            <person name="Lipzen A."/>
            <person name="Lundell T."/>
            <person name="Morin E."/>
            <person name="Murat C."/>
            <person name="Sun H."/>
            <person name="Tunlid A."/>
            <person name="Henrissat B."/>
            <person name="Grigoriev I.V."/>
            <person name="Hibbett D.S."/>
            <person name="Martin F."/>
            <person name="Nordberg H.P."/>
            <person name="Cantor M.N."/>
            <person name="Hua S.X."/>
        </authorList>
    </citation>
    <scope>NUCLEOTIDE SEQUENCE [LARGE SCALE GENOMIC DNA]</scope>
    <source>
        <strain evidence="8 9">Zn</strain>
    </source>
</reference>
<evidence type="ECO:0000313" key="9">
    <source>
        <dbReference type="Proteomes" id="UP000054321"/>
    </source>
</evidence>
<name>A0A0C3CI40_OIDMZ</name>
<feature type="transmembrane region" description="Helical" evidence="6">
    <location>
        <begin position="155"/>
        <end position="176"/>
    </location>
</feature>
<accession>A0A0C3CI40</accession>
<evidence type="ECO:0000256" key="4">
    <source>
        <dbReference type="ARBA" id="ARBA00023136"/>
    </source>
</evidence>
<dbReference type="AlphaFoldDB" id="A0A0C3CI40"/>
<dbReference type="InterPro" id="IPR020846">
    <property type="entry name" value="MFS_dom"/>
</dbReference>
<feature type="transmembrane region" description="Helical" evidence="6">
    <location>
        <begin position="526"/>
        <end position="548"/>
    </location>
</feature>
<protein>
    <recommendedName>
        <fullName evidence="7">Major facilitator superfamily (MFS) profile domain-containing protein</fullName>
    </recommendedName>
</protein>
<evidence type="ECO:0000256" key="3">
    <source>
        <dbReference type="ARBA" id="ARBA00022989"/>
    </source>
</evidence>
<feature type="transmembrane region" description="Helical" evidence="6">
    <location>
        <begin position="395"/>
        <end position="413"/>
    </location>
</feature>
<keyword evidence="4 6" id="KW-0472">Membrane</keyword>
<dbReference type="GO" id="GO:0022857">
    <property type="term" value="F:transmembrane transporter activity"/>
    <property type="evidence" value="ECO:0007669"/>
    <property type="project" value="InterPro"/>
</dbReference>
<dbReference type="InParanoid" id="A0A0C3CI40"/>
<dbReference type="InterPro" id="IPR011701">
    <property type="entry name" value="MFS"/>
</dbReference>
<dbReference type="PANTHER" id="PTHR23501:SF198">
    <property type="entry name" value="AZOLE RESISTANCE PROTEIN 1-RELATED"/>
    <property type="match status" value="1"/>
</dbReference>
<feature type="transmembrane region" description="Helical" evidence="6">
    <location>
        <begin position="188"/>
        <end position="214"/>
    </location>
</feature>
<dbReference type="Gene3D" id="1.20.1250.20">
    <property type="entry name" value="MFS general substrate transporter like domains"/>
    <property type="match status" value="2"/>
</dbReference>
<feature type="transmembrane region" description="Helical" evidence="6">
    <location>
        <begin position="419"/>
        <end position="443"/>
    </location>
</feature>
<evidence type="ECO:0000259" key="7">
    <source>
        <dbReference type="PROSITE" id="PS50850"/>
    </source>
</evidence>
<feature type="transmembrane region" description="Helical" evidence="6">
    <location>
        <begin position="100"/>
        <end position="118"/>
    </location>
</feature>
<keyword evidence="9" id="KW-1185">Reference proteome</keyword>
<proteinExistence type="predicted"/>
<reference evidence="9" key="2">
    <citation type="submission" date="2015-01" db="EMBL/GenBank/DDBJ databases">
        <title>Evolutionary Origins and Diversification of the Mycorrhizal Mutualists.</title>
        <authorList>
            <consortium name="DOE Joint Genome Institute"/>
            <consortium name="Mycorrhizal Genomics Consortium"/>
            <person name="Kohler A."/>
            <person name="Kuo A."/>
            <person name="Nagy L.G."/>
            <person name="Floudas D."/>
            <person name="Copeland A."/>
            <person name="Barry K.W."/>
            <person name="Cichocki N."/>
            <person name="Veneault-Fourrey C."/>
            <person name="LaButti K."/>
            <person name="Lindquist E.A."/>
            <person name="Lipzen A."/>
            <person name="Lundell T."/>
            <person name="Morin E."/>
            <person name="Murat C."/>
            <person name="Riley R."/>
            <person name="Ohm R."/>
            <person name="Sun H."/>
            <person name="Tunlid A."/>
            <person name="Henrissat B."/>
            <person name="Grigoriev I.V."/>
            <person name="Hibbett D.S."/>
            <person name="Martin F."/>
        </authorList>
    </citation>
    <scope>NUCLEOTIDE SEQUENCE [LARGE SCALE GENOMIC DNA]</scope>
    <source>
        <strain evidence="9">Zn</strain>
    </source>
</reference>
<dbReference type="OrthoDB" id="2985014at2759"/>
<gene>
    <name evidence="8" type="ORF">OIDMADRAFT_181906</name>
</gene>
<dbReference type="Proteomes" id="UP000054321">
    <property type="component" value="Unassembled WGS sequence"/>
</dbReference>
<evidence type="ECO:0000256" key="6">
    <source>
        <dbReference type="SAM" id="Phobius"/>
    </source>
</evidence>
<evidence type="ECO:0000313" key="8">
    <source>
        <dbReference type="EMBL" id="KIM98613.1"/>
    </source>
</evidence>
<feature type="transmembrane region" description="Helical" evidence="6">
    <location>
        <begin position="220"/>
        <end position="238"/>
    </location>
</feature>
<dbReference type="Pfam" id="PF07690">
    <property type="entry name" value="MFS_1"/>
    <property type="match status" value="1"/>
</dbReference>